<dbReference type="EMBL" id="JBHGPK010000008">
    <property type="protein sequence ID" value="MFC2251941.1"/>
    <property type="molecule type" value="Genomic_DNA"/>
</dbReference>
<evidence type="ECO:0000313" key="1">
    <source>
        <dbReference type="EMBL" id="MFC2251941.1"/>
    </source>
</evidence>
<name>A0ABV6ZIC8_9HYPH</name>
<proteinExistence type="predicted"/>
<gene>
    <name evidence="1" type="ORF">ACETRX_20065</name>
</gene>
<evidence type="ECO:0000313" key="2">
    <source>
        <dbReference type="Proteomes" id="UP001595190"/>
    </source>
</evidence>
<dbReference type="Proteomes" id="UP001595190">
    <property type="component" value="Unassembled WGS sequence"/>
</dbReference>
<organism evidence="1 2">
    <name type="scientific">Labrys neptuniae</name>
    <dbReference type="NCBI Taxonomy" id="376174"/>
    <lineage>
        <taxon>Bacteria</taxon>
        <taxon>Pseudomonadati</taxon>
        <taxon>Pseudomonadota</taxon>
        <taxon>Alphaproteobacteria</taxon>
        <taxon>Hyphomicrobiales</taxon>
        <taxon>Xanthobacteraceae</taxon>
        <taxon>Labrys</taxon>
    </lineage>
</organism>
<accession>A0ABV6ZIC8</accession>
<sequence>MARLLERALLRQGQAGAVNLLEIAPLLVGARGGIAGDGLLGLGTRGLEFLGLVTGTVLLLVECGLLDIDVALAGEPGGEGGAIARRSLRQQGAVTLLGGLQIASGKAAAAGRHGPGRRLEFGLTFPVALVEAHFVVESVLARGLGLVGRKALGRSVEAAAKGLQALADRLGAGTDLGGGTGGEADLGAVVGKTGHGGSIGQKKSPPGAGVRMGNVQGWGRLWGAGLQPQHSPEAGMGLAIGKSLGTVCVCSDGEVMSHRQTWCKAAGKAVSHSV</sequence>
<reference evidence="1 2" key="1">
    <citation type="submission" date="2024-09" db="EMBL/GenBank/DDBJ databases">
        <title>Description of Labrys sedimenti sp. nov., isolated from a diclofenac-degrading enrichment culture, and genome-based reclassification of Labrys portucalensis as a later heterotypic synonym of Labrys neptuniae.</title>
        <authorList>
            <person name="Tancsics A."/>
            <person name="Csepanyi A."/>
        </authorList>
    </citation>
    <scope>NUCLEOTIDE SEQUENCE [LARGE SCALE GENOMIC DNA]</scope>
    <source>
        <strain evidence="1 2">LMG 23412</strain>
    </source>
</reference>
<comment type="caution">
    <text evidence="1">The sequence shown here is derived from an EMBL/GenBank/DDBJ whole genome shotgun (WGS) entry which is preliminary data.</text>
</comment>
<protein>
    <submittedName>
        <fullName evidence="1">Uncharacterized protein</fullName>
    </submittedName>
</protein>
<dbReference type="RefSeq" id="WP_394312488.1">
    <property type="nucleotide sequence ID" value="NZ_JBHGPK010000008.1"/>
</dbReference>